<feature type="region of interest" description="Disordered" evidence="1">
    <location>
        <begin position="122"/>
        <end position="213"/>
    </location>
</feature>
<dbReference type="EMBL" id="SPNW01000021">
    <property type="protein sequence ID" value="TIA90171.1"/>
    <property type="molecule type" value="Genomic_DNA"/>
</dbReference>
<name>A0A4T0FP04_9BASI</name>
<feature type="compositionally biased region" description="Polar residues" evidence="1">
    <location>
        <begin position="165"/>
        <end position="180"/>
    </location>
</feature>
<protein>
    <submittedName>
        <fullName evidence="2">Uncharacterized protein</fullName>
    </submittedName>
</protein>
<proteinExistence type="predicted"/>
<feature type="region of interest" description="Disordered" evidence="1">
    <location>
        <begin position="1"/>
        <end position="92"/>
    </location>
</feature>
<comment type="caution">
    <text evidence="2">The sequence shown here is derived from an EMBL/GenBank/DDBJ whole genome shotgun (WGS) entry which is preliminary data.</text>
</comment>
<gene>
    <name evidence="2" type="ORF">E3P99_01692</name>
</gene>
<evidence type="ECO:0000313" key="3">
    <source>
        <dbReference type="Proteomes" id="UP000310189"/>
    </source>
</evidence>
<sequence>MQRRPLNEIPLRKITSSPLATATTTSSTSARRSIHLLDRTPKHHSEGAPLSPRSPHPGASESWTIFEDTNSDNEVAIDSHSHSSTPTTPGSIVDEEGLLVVDENENPPPSLTALANIKSPVRRPPLMPFRYSSTPSLVSSQPVAENSGDDIDEQDDGETPKYKTHQPSHLTPRKTPQSASKAHGKRMLECEDEFDSPMSSILSSATKRRRLME</sequence>
<dbReference type="Proteomes" id="UP000310189">
    <property type="component" value="Unassembled WGS sequence"/>
</dbReference>
<reference evidence="2 3" key="1">
    <citation type="submission" date="2019-03" db="EMBL/GenBank/DDBJ databases">
        <title>Sequencing 23 genomes of Wallemia ichthyophaga.</title>
        <authorList>
            <person name="Gostincar C."/>
        </authorList>
    </citation>
    <scope>NUCLEOTIDE SEQUENCE [LARGE SCALE GENOMIC DNA]</scope>
    <source>
        <strain evidence="2 3">EXF-5753</strain>
    </source>
</reference>
<dbReference type="OrthoDB" id="10519810at2759"/>
<feature type="compositionally biased region" description="Basic and acidic residues" evidence="1">
    <location>
        <begin position="35"/>
        <end position="46"/>
    </location>
</feature>
<dbReference type="AlphaFoldDB" id="A0A4T0FP04"/>
<organism evidence="2 3">
    <name type="scientific">Wallemia hederae</name>
    <dbReference type="NCBI Taxonomy" id="1540922"/>
    <lineage>
        <taxon>Eukaryota</taxon>
        <taxon>Fungi</taxon>
        <taxon>Dikarya</taxon>
        <taxon>Basidiomycota</taxon>
        <taxon>Wallemiomycotina</taxon>
        <taxon>Wallemiomycetes</taxon>
        <taxon>Wallemiales</taxon>
        <taxon>Wallemiaceae</taxon>
        <taxon>Wallemia</taxon>
    </lineage>
</organism>
<keyword evidence="3" id="KW-1185">Reference proteome</keyword>
<feature type="compositionally biased region" description="Low complexity" evidence="1">
    <location>
        <begin position="15"/>
        <end position="31"/>
    </location>
</feature>
<accession>A0A4T0FP04</accession>
<feature type="compositionally biased region" description="Acidic residues" evidence="1">
    <location>
        <begin position="147"/>
        <end position="157"/>
    </location>
</feature>
<evidence type="ECO:0000313" key="2">
    <source>
        <dbReference type="EMBL" id="TIA90171.1"/>
    </source>
</evidence>
<evidence type="ECO:0000256" key="1">
    <source>
        <dbReference type="SAM" id="MobiDB-lite"/>
    </source>
</evidence>
<feature type="compositionally biased region" description="Polar residues" evidence="1">
    <location>
        <begin position="131"/>
        <end position="144"/>
    </location>
</feature>